<evidence type="ECO:0000256" key="2">
    <source>
        <dbReference type="ARBA" id="ARBA00022618"/>
    </source>
</evidence>
<dbReference type="PANTHER" id="PTHR43479:SF11">
    <property type="entry name" value="ACREF_ENVCD OPERON REPRESSOR-RELATED"/>
    <property type="match status" value="1"/>
</dbReference>
<dbReference type="InterPro" id="IPR009057">
    <property type="entry name" value="Homeodomain-like_sf"/>
</dbReference>
<dbReference type="SUPFAM" id="SSF46689">
    <property type="entry name" value="Homeodomain-like"/>
    <property type="match status" value="1"/>
</dbReference>
<keyword evidence="1 5" id="KW-0963">Cytoplasm</keyword>
<dbReference type="Gene3D" id="1.10.357.10">
    <property type="entry name" value="Tetracycline Repressor, domain 2"/>
    <property type="match status" value="1"/>
</dbReference>
<dbReference type="Pfam" id="PF22276">
    <property type="entry name" value="SlmA-like_C"/>
    <property type="match status" value="1"/>
</dbReference>
<dbReference type="SUPFAM" id="SSF48498">
    <property type="entry name" value="Tetracyclin repressor-like, C-terminal domain"/>
    <property type="match status" value="1"/>
</dbReference>
<organism evidence="8 9">
    <name type="scientific">Alkalimarinus alittae</name>
    <dbReference type="NCBI Taxonomy" id="2961619"/>
    <lineage>
        <taxon>Bacteria</taxon>
        <taxon>Pseudomonadati</taxon>
        <taxon>Pseudomonadota</taxon>
        <taxon>Gammaproteobacteria</taxon>
        <taxon>Alteromonadales</taxon>
        <taxon>Alteromonadaceae</taxon>
        <taxon>Alkalimarinus</taxon>
    </lineage>
</organism>
<dbReference type="InterPro" id="IPR036271">
    <property type="entry name" value="Tet_transcr_reg_TetR-rel_C_sf"/>
</dbReference>
<dbReference type="EMBL" id="CP100390">
    <property type="protein sequence ID" value="UZE96684.1"/>
    <property type="molecule type" value="Genomic_DNA"/>
</dbReference>
<evidence type="ECO:0000256" key="3">
    <source>
        <dbReference type="ARBA" id="ARBA00023125"/>
    </source>
</evidence>
<dbReference type="RefSeq" id="WP_265048168.1">
    <property type="nucleotide sequence ID" value="NZ_CP100390.1"/>
</dbReference>
<accession>A0ABY6N3T2</accession>
<evidence type="ECO:0000256" key="6">
    <source>
        <dbReference type="PROSITE-ProRule" id="PRU00335"/>
    </source>
</evidence>
<keyword evidence="3 5" id="KW-0238">DNA-binding</keyword>
<dbReference type="InterPro" id="IPR050624">
    <property type="entry name" value="HTH-type_Tx_Regulator"/>
</dbReference>
<dbReference type="PANTHER" id="PTHR43479">
    <property type="entry name" value="ACREF/ENVCD OPERON REPRESSOR-RELATED"/>
    <property type="match status" value="1"/>
</dbReference>
<gene>
    <name evidence="5 8" type="primary">slmA</name>
    <name evidence="8" type="ORF">NKI27_02720</name>
</gene>
<evidence type="ECO:0000256" key="5">
    <source>
        <dbReference type="HAMAP-Rule" id="MF_01839"/>
    </source>
</evidence>
<evidence type="ECO:0000259" key="7">
    <source>
        <dbReference type="PROSITE" id="PS50977"/>
    </source>
</evidence>
<evidence type="ECO:0000313" key="8">
    <source>
        <dbReference type="EMBL" id="UZE96684.1"/>
    </source>
</evidence>
<keyword evidence="4 5" id="KW-0131">Cell cycle</keyword>
<feature type="DNA-binding region" description="H-T-H motif" evidence="6">
    <location>
        <begin position="33"/>
        <end position="52"/>
    </location>
</feature>
<comment type="similarity">
    <text evidence="5">Belongs to the nucleoid occlusion factor SlmA family.</text>
</comment>
<evidence type="ECO:0000256" key="4">
    <source>
        <dbReference type="ARBA" id="ARBA00023306"/>
    </source>
</evidence>
<dbReference type="InterPro" id="IPR054580">
    <property type="entry name" value="SlmA-like_C"/>
</dbReference>
<dbReference type="HAMAP" id="MF_01839">
    <property type="entry name" value="NO_factor_SlmA"/>
    <property type="match status" value="1"/>
</dbReference>
<dbReference type="InterPro" id="IPR001647">
    <property type="entry name" value="HTH_TetR"/>
</dbReference>
<keyword evidence="9" id="KW-1185">Reference proteome</keyword>
<comment type="subcellular location">
    <subcellularLocation>
        <location evidence="5">Cytoplasm</location>
        <location evidence="5">Nucleoid</location>
    </subcellularLocation>
</comment>
<comment type="function">
    <text evidence="5">Required for nucleoid occlusion (NO) phenomenon, which prevents Z-ring formation and cell division over the nucleoid. Acts as a DNA-associated cell division inhibitor that binds simultaneously chromosomal DNA and FtsZ, and disrupts the assembly of FtsZ polymers. SlmA-DNA-binding sequences (SBS) are dispersed on non-Ter regions of the chromosome, preventing FtsZ polymerization at these regions.</text>
</comment>
<reference evidence="8" key="1">
    <citation type="submission" date="2022-06" db="EMBL/GenBank/DDBJ databases">
        <title>Alkalimarinus sp. nov., isolated from gut of a Alitta virens.</title>
        <authorList>
            <person name="Yang A.I."/>
            <person name="Shin N.-R."/>
        </authorList>
    </citation>
    <scope>NUCLEOTIDE SEQUENCE</scope>
    <source>
        <strain evidence="8">A2M4</strain>
    </source>
</reference>
<dbReference type="Pfam" id="PF00440">
    <property type="entry name" value="TetR_N"/>
    <property type="match status" value="1"/>
</dbReference>
<protein>
    <recommendedName>
        <fullName evidence="5">Nucleoid occlusion factor SlmA</fullName>
    </recommendedName>
</protein>
<dbReference type="PROSITE" id="PS50977">
    <property type="entry name" value="HTH_TETR_2"/>
    <property type="match status" value="1"/>
</dbReference>
<sequence length="199" mass="22448">MAAPPKKDRNNRRQQILESLARMLEQSPGARITTAKLAKEVGVTEAALYRHFPSKGKMFEGLIEFVEESIFSRVNRVMQEGANAEAKIEAILTLVLTFAEKNPGICRILMGDALAGEKERLRTRVSQFFERLESQIKRILREAAIREGKRSALVASKASNLLVAIVEGRIHQFVRTEFKQAPLEGWNEQWAFLSKGLLV</sequence>
<keyword evidence="2 5" id="KW-0132">Cell division</keyword>
<feature type="domain" description="HTH tetR-type" evidence="7">
    <location>
        <begin position="10"/>
        <end position="70"/>
    </location>
</feature>
<evidence type="ECO:0000256" key="1">
    <source>
        <dbReference type="ARBA" id="ARBA00022490"/>
    </source>
</evidence>
<dbReference type="InterPro" id="IPR023769">
    <property type="entry name" value="NO_SlmA"/>
</dbReference>
<comment type="subunit">
    <text evidence="5">Homodimer. Interacts with FtsZ.</text>
</comment>
<proteinExistence type="inferred from homology"/>
<dbReference type="Proteomes" id="UP001163739">
    <property type="component" value="Chromosome"/>
</dbReference>
<name>A0ABY6N3T2_9ALTE</name>
<evidence type="ECO:0000313" key="9">
    <source>
        <dbReference type="Proteomes" id="UP001163739"/>
    </source>
</evidence>
<dbReference type="NCBIfam" id="NF007015">
    <property type="entry name" value="PRK09480.1"/>
    <property type="match status" value="1"/>
</dbReference>